<keyword evidence="7" id="KW-1185">Reference proteome</keyword>
<dbReference type="InterPro" id="IPR029063">
    <property type="entry name" value="SAM-dependent_MTases_sf"/>
</dbReference>
<comment type="pathway">
    <text evidence="5">Cofactor biosynthesis; ubiquinone biosynthesis.</text>
</comment>
<dbReference type="GO" id="GO:0102208">
    <property type="term" value="F:2-polyprenyl-6-hydroxyphenol methylase activity"/>
    <property type="evidence" value="ECO:0007669"/>
    <property type="project" value="UniProtKB-EC"/>
</dbReference>
<evidence type="ECO:0000256" key="4">
    <source>
        <dbReference type="ARBA" id="ARBA00022691"/>
    </source>
</evidence>
<evidence type="ECO:0000313" key="6">
    <source>
        <dbReference type="EMBL" id="PPQ34952.1"/>
    </source>
</evidence>
<protein>
    <recommendedName>
        <fullName evidence="5">Ubiquinone biosynthesis O-methyltransferase</fullName>
    </recommendedName>
    <alternativeName>
        <fullName evidence="5">2-polyprenyl-6-hydroxyphenol methylase</fullName>
        <ecNumber evidence="5">2.1.1.222</ecNumber>
    </alternativeName>
    <alternativeName>
        <fullName evidence="5">3-demethylubiquinone 3-O-methyltransferase</fullName>
        <ecNumber evidence="5">2.1.1.64</ecNumber>
    </alternativeName>
</protein>
<dbReference type="PANTHER" id="PTHR43464">
    <property type="entry name" value="METHYLTRANSFERASE"/>
    <property type="match status" value="1"/>
</dbReference>
<keyword evidence="3 5" id="KW-0831">Ubiquinone biosynthesis</keyword>
<sequence>MSNATVSAEEVGKFSQLVSRWWDPHGPMRPLHQMNPARIGWIDKLARGATGSPKRVLDIGCGAGLAAEAMARRGHDVLGIDAGNDMVEAARAHAEGKGLTLTYRNCVAEDLVAEGRRFQVVTALEVIEHVPDPAAFVHVIAQLLEPGGLLVLSTVNRTTRAWLMAKIGAEYIFRLLPIGTHDWKTFITPAELGAMMRAAGVRVTQTTGLLPEPLTGSWHTGRDVGVNYMIAGVR</sequence>
<dbReference type="InterPro" id="IPR010233">
    <property type="entry name" value="UbiG_MeTrfase"/>
</dbReference>
<reference evidence="6 7" key="1">
    <citation type="journal article" date="2018" name="Arch. Microbiol.">
        <title>New insights into the metabolic potential of the phototrophic purple bacterium Rhodopila globiformis DSM 161(T) from its draft genome sequence and evidence for a vanadium-dependent nitrogenase.</title>
        <authorList>
            <person name="Imhoff J.F."/>
            <person name="Rahn T."/>
            <person name="Kunzel S."/>
            <person name="Neulinger S.C."/>
        </authorList>
    </citation>
    <scope>NUCLEOTIDE SEQUENCE [LARGE SCALE GENOMIC DNA]</scope>
    <source>
        <strain evidence="6 7">DSM 161</strain>
    </source>
</reference>
<keyword evidence="4 5" id="KW-0949">S-adenosyl-L-methionine</keyword>
<dbReference type="NCBIfam" id="TIGR01983">
    <property type="entry name" value="UbiG"/>
    <property type="match status" value="1"/>
</dbReference>
<evidence type="ECO:0000256" key="5">
    <source>
        <dbReference type="HAMAP-Rule" id="MF_00472"/>
    </source>
</evidence>
<comment type="similarity">
    <text evidence="5">Belongs to the methyltransferase superfamily. UbiG/COQ3 family.</text>
</comment>
<dbReference type="CDD" id="cd02440">
    <property type="entry name" value="AdoMet_MTases"/>
    <property type="match status" value="1"/>
</dbReference>
<dbReference type="GO" id="GO:0061542">
    <property type="term" value="F:3-demethylubiquinol 3-O-methyltransferase activity"/>
    <property type="evidence" value="ECO:0007669"/>
    <property type="project" value="UniProtKB-UniRule"/>
</dbReference>
<feature type="binding site" evidence="5">
    <location>
        <position position="124"/>
    </location>
    <ligand>
        <name>S-adenosyl-L-methionine</name>
        <dbReference type="ChEBI" id="CHEBI:59789"/>
    </ligand>
</feature>
<dbReference type="GO" id="GO:0032259">
    <property type="term" value="P:methylation"/>
    <property type="evidence" value="ECO:0007669"/>
    <property type="project" value="UniProtKB-KW"/>
</dbReference>
<evidence type="ECO:0000256" key="3">
    <source>
        <dbReference type="ARBA" id="ARBA00022688"/>
    </source>
</evidence>
<dbReference type="AlphaFoldDB" id="A0A2S6NJF1"/>
<dbReference type="OrthoDB" id="9801538at2"/>
<keyword evidence="2 5" id="KW-0808">Transferase</keyword>
<comment type="catalytic activity">
    <reaction evidence="5">
        <text>a 3-demethylubiquinol + S-adenosyl-L-methionine = a ubiquinol + S-adenosyl-L-homocysteine + H(+)</text>
        <dbReference type="Rhea" id="RHEA:44380"/>
        <dbReference type="Rhea" id="RHEA-COMP:9566"/>
        <dbReference type="Rhea" id="RHEA-COMP:10914"/>
        <dbReference type="ChEBI" id="CHEBI:15378"/>
        <dbReference type="ChEBI" id="CHEBI:17976"/>
        <dbReference type="ChEBI" id="CHEBI:57856"/>
        <dbReference type="ChEBI" id="CHEBI:59789"/>
        <dbReference type="ChEBI" id="CHEBI:84422"/>
        <dbReference type="EC" id="2.1.1.64"/>
    </reaction>
</comment>
<dbReference type="Gene3D" id="3.40.50.150">
    <property type="entry name" value="Vaccinia Virus protein VP39"/>
    <property type="match status" value="1"/>
</dbReference>
<name>A0A2S6NJF1_RHOGL</name>
<evidence type="ECO:0000313" key="7">
    <source>
        <dbReference type="Proteomes" id="UP000239724"/>
    </source>
</evidence>
<comment type="caution">
    <text evidence="6">The sequence shown here is derived from an EMBL/GenBank/DDBJ whole genome shotgun (WGS) entry which is preliminary data.</text>
</comment>
<feature type="binding site" evidence="5">
    <location>
        <position position="81"/>
    </location>
    <ligand>
        <name>S-adenosyl-L-methionine</name>
        <dbReference type="ChEBI" id="CHEBI:59789"/>
    </ligand>
</feature>
<dbReference type="EMBL" id="NHRY01000082">
    <property type="protein sequence ID" value="PPQ34952.1"/>
    <property type="molecule type" value="Genomic_DNA"/>
</dbReference>
<comment type="catalytic activity">
    <reaction evidence="5">
        <text>a 3-(all-trans-polyprenyl)benzene-1,2-diol + S-adenosyl-L-methionine = a 2-methoxy-6-(all-trans-polyprenyl)phenol + S-adenosyl-L-homocysteine + H(+)</text>
        <dbReference type="Rhea" id="RHEA:31411"/>
        <dbReference type="Rhea" id="RHEA-COMP:9550"/>
        <dbReference type="Rhea" id="RHEA-COMP:9551"/>
        <dbReference type="ChEBI" id="CHEBI:15378"/>
        <dbReference type="ChEBI" id="CHEBI:57856"/>
        <dbReference type="ChEBI" id="CHEBI:59789"/>
        <dbReference type="ChEBI" id="CHEBI:62729"/>
        <dbReference type="ChEBI" id="CHEBI:62731"/>
        <dbReference type="EC" id="2.1.1.222"/>
    </reaction>
</comment>
<accession>A0A2S6NJF1</accession>
<dbReference type="Pfam" id="PF13489">
    <property type="entry name" value="Methyltransf_23"/>
    <property type="match status" value="1"/>
</dbReference>
<dbReference type="PANTHER" id="PTHR43464:SF19">
    <property type="entry name" value="UBIQUINONE BIOSYNTHESIS O-METHYLTRANSFERASE, MITOCHONDRIAL"/>
    <property type="match status" value="1"/>
</dbReference>
<evidence type="ECO:0000256" key="1">
    <source>
        <dbReference type="ARBA" id="ARBA00022603"/>
    </source>
</evidence>
<dbReference type="EC" id="2.1.1.64" evidence="5"/>
<comment type="function">
    <text evidence="5">O-methyltransferase that catalyzes the 2 O-methylation steps in the ubiquinone biosynthetic pathway.</text>
</comment>
<feature type="binding site" evidence="5">
    <location>
        <position position="38"/>
    </location>
    <ligand>
        <name>S-adenosyl-L-methionine</name>
        <dbReference type="ChEBI" id="CHEBI:59789"/>
    </ligand>
</feature>
<dbReference type="GO" id="GO:0010420">
    <property type="term" value="F:polyprenyldihydroxybenzoate methyltransferase activity"/>
    <property type="evidence" value="ECO:0007669"/>
    <property type="project" value="InterPro"/>
</dbReference>
<feature type="binding site" evidence="5">
    <location>
        <position position="60"/>
    </location>
    <ligand>
        <name>S-adenosyl-L-methionine</name>
        <dbReference type="ChEBI" id="CHEBI:59789"/>
    </ligand>
</feature>
<organism evidence="6 7">
    <name type="scientific">Rhodopila globiformis</name>
    <name type="common">Rhodopseudomonas globiformis</name>
    <dbReference type="NCBI Taxonomy" id="1071"/>
    <lineage>
        <taxon>Bacteria</taxon>
        <taxon>Pseudomonadati</taxon>
        <taxon>Pseudomonadota</taxon>
        <taxon>Alphaproteobacteria</taxon>
        <taxon>Acetobacterales</taxon>
        <taxon>Acetobacteraceae</taxon>
        <taxon>Rhodopila</taxon>
    </lineage>
</organism>
<dbReference type="HAMAP" id="MF_00472">
    <property type="entry name" value="UbiG"/>
    <property type="match status" value="1"/>
</dbReference>
<proteinExistence type="inferred from homology"/>
<dbReference type="RefSeq" id="WP_104518559.1">
    <property type="nucleotide sequence ID" value="NZ_NHRY01000082.1"/>
</dbReference>
<evidence type="ECO:0000256" key="2">
    <source>
        <dbReference type="ARBA" id="ARBA00022679"/>
    </source>
</evidence>
<dbReference type="EC" id="2.1.1.222" evidence="5"/>
<dbReference type="Proteomes" id="UP000239724">
    <property type="component" value="Unassembled WGS sequence"/>
</dbReference>
<dbReference type="SUPFAM" id="SSF53335">
    <property type="entry name" value="S-adenosyl-L-methionine-dependent methyltransferases"/>
    <property type="match status" value="1"/>
</dbReference>
<gene>
    <name evidence="5" type="primary">ubiG</name>
    <name evidence="6" type="ORF">CCS01_09210</name>
</gene>
<keyword evidence="1 5" id="KW-0489">Methyltransferase</keyword>
<dbReference type="UniPathway" id="UPA00232"/>